<reference evidence="9" key="5">
    <citation type="submission" date="2018-04" db="UniProtKB">
        <authorList>
            <consortium name="EnsemblFungi"/>
        </authorList>
    </citation>
    <scope>IDENTIFICATION</scope>
    <source>
        <strain evidence="9">R3-111a-1</strain>
    </source>
</reference>
<dbReference type="GO" id="GO:0016926">
    <property type="term" value="P:protein desumoylation"/>
    <property type="evidence" value="ECO:0007669"/>
    <property type="project" value="TreeGrafter"/>
</dbReference>
<dbReference type="RefSeq" id="XP_009223187.1">
    <property type="nucleotide sequence ID" value="XM_009224923.1"/>
</dbReference>
<feature type="compositionally biased region" description="Low complexity" evidence="6">
    <location>
        <begin position="703"/>
        <end position="718"/>
    </location>
</feature>
<dbReference type="InterPro" id="IPR038765">
    <property type="entry name" value="Papain-like_cys_pep_sf"/>
</dbReference>
<dbReference type="PANTHER" id="PTHR46896">
    <property type="entry name" value="SENTRIN-SPECIFIC PROTEASE"/>
    <property type="match status" value="1"/>
</dbReference>
<evidence type="ECO:0000256" key="4">
    <source>
        <dbReference type="ARBA" id="ARBA00022786"/>
    </source>
</evidence>
<keyword evidence="10" id="KW-1185">Reference proteome</keyword>
<feature type="region of interest" description="Disordered" evidence="6">
    <location>
        <begin position="401"/>
        <end position="428"/>
    </location>
</feature>
<feature type="compositionally biased region" description="Low complexity" evidence="6">
    <location>
        <begin position="930"/>
        <end position="959"/>
    </location>
</feature>
<keyword evidence="2" id="KW-0597">Phosphoprotein</keyword>
<reference evidence="10" key="1">
    <citation type="submission" date="2010-07" db="EMBL/GenBank/DDBJ databases">
        <title>The genome sequence of Gaeumannomyces graminis var. tritici strain R3-111a-1.</title>
        <authorList>
            <consortium name="The Broad Institute Genome Sequencing Platform"/>
            <person name="Ma L.-J."/>
            <person name="Dead R."/>
            <person name="Young S."/>
            <person name="Zeng Q."/>
            <person name="Koehrsen M."/>
            <person name="Alvarado L."/>
            <person name="Berlin A."/>
            <person name="Chapman S.B."/>
            <person name="Chen Z."/>
            <person name="Freedman E."/>
            <person name="Gellesch M."/>
            <person name="Goldberg J."/>
            <person name="Griggs A."/>
            <person name="Gujja S."/>
            <person name="Heilman E.R."/>
            <person name="Heiman D."/>
            <person name="Hepburn T."/>
            <person name="Howarth C."/>
            <person name="Jen D."/>
            <person name="Larson L."/>
            <person name="Mehta T."/>
            <person name="Neiman D."/>
            <person name="Pearson M."/>
            <person name="Roberts A."/>
            <person name="Saif S."/>
            <person name="Shea T."/>
            <person name="Shenoy N."/>
            <person name="Sisk P."/>
            <person name="Stolte C."/>
            <person name="Sykes S."/>
            <person name="Walk T."/>
            <person name="White J."/>
            <person name="Yandava C."/>
            <person name="Haas B."/>
            <person name="Nusbaum C."/>
            <person name="Birren B."/>
        </authorList>
    </citation>
    <scope>NUCLEOTIDE SEQUENCE [LARGE SCALE GENOMIC DNA]</scope>
    <source>
        <strain evidence="10">R3-111a-1</strain>
    </source>
</reference>
<name>J3P0Q4_GAET3</name>
<dbReference type="SUPFAM" id="SSF54001">
    <property type="entry name" value="Cysteine proteinases"/>
    <property type="match status" value="1"/>
</dbReference>
<dbReference type="AlphaFoldDB" id="J3P0Q4"/>
<evidence type="ECO:0000313" key="9">
    <source>
        <dbReference type="EnsemblFungi" id="EJT77187"/>
    </source>
</evidence>
<dbReference type="InterPro" id="IPR057501">
    <property type="entry name" value="DeUb_enz_PH"/>
</dbReference>
<evidence type="ECO:0000256" key="5">
    <source>
        <dbReference type="ARBA" id="ARBA00022801"/>
    </source>
</evidence>
<evidence type="ECO:0000259" key="7">
    <source>
        <dbReference type="PROSITE" id="PS50600"/>
    </source>
</evidence>
<dbReference type="PROSITE" id="PS50600">
    <property type="entry name" value="ULP_PROTEASE"/>
    <property type="match status" value="1"/>
</dbReference>
<feature type="compositionally biased region" description="Polar residues" evidence="6">
    <location>
        <begin position="117"/>
        <end position="137"/>
    </location>
</feature>
<feature type="domain" description="Ubiquitin-like protease family profile" evidence="7">
    <location>
        <begin position="549"/>
        <end position="866"/>
    </location>
</feature>
<feature type="region of interest" description="Disordered" evidence="6">
    <location>
        <begin position="925"/>
        <end position="959"/>
    </location>
</feature>
<dbReference type="GeneID" id="20347557"/>
<keyword evidence="4" id="KW-0833">Ubl conjugation pathway</keyword>
<dbReference type="EnsemblFungi" id="EJT77187">
    <property type="protein sequence ID" value="EJT77187"/>
    <property type="gene ID" value="GGTG_07099"/>
</dbReference>
<protein>
    <submittedName>
        <fullName evidence="8">Ulp1 protease</fullName>
    </submittedName>
</protein>
<dbReference type="Gene3D" id="3.40.395.10">
    <property type="entry name" value="Adenoviral Proteinase, Chain A"/>
    <property type="match status" value="2"/>
</dbReference>
<reference evidence="8" key="2">
    <citation type="submission" date="2010-07" db="EMBL/GenBank/DDBJ databases">
        <authorList>
            <consortium name="The Broad Institute Genome Sequencing Platform"/>
            <consortium name="Broad Institute Genome Sequencing Center for Infectious Disease"/>
            <person name="Ma L.-J."/>
            <person name="Dead R."/>
            <person name="Young S."/>
            <person name="Zeng Q."/>
            <person name="Koehrsen M."/>
            <person name="Alvarado L."/>
            <person name="Berlin A."/>
            <person name="Chapman S.B."/>
            <person name="Chen Z."/>
            <person name="Freedman E."/>
            <person name="Gellesch M."/>
            <person name="Goldberg J."/>
            <person name="Griggs A."/>
            <person name="Gujja S."/>
            <person name="Heilman E.R."/>
            <person name="Heiman D."/>
            <person name="Hepburn T."/>
            <person name="Howarth C."/>
            <person name="Jen D."/>
            <person name="Larson L."/>
            <person name="Mehta T."/>
            <person name="Neiman D."/>
            <person name="Pearson M."/>
            <person name="Roberts A."/>
            <person name="Saif S."/>
            <person name="Shea T."/>
            <person name="Shenoy N."/>
            <person name="Sisk P."/>
            <person name="Stolte C."/>
            <person name="Sykes S."/>
            <person name="Walk T."/>
            <person name="White J."/>
            <person name="Yandava C."/>
            <person name="Haas B."/>
            <person name="Nusbaum C."/>
            <person name="Birren B."/>
        </authorList>
    </citation>
    <scope>NUCLEOTIDE SEQUENCE</scope>
    <source>
        <strain evidence="8">R3-111a-1</strain>
    </source>
</reference>
<organism evidence="8">
    <name type="scientific">Gaeumannomyces tritici (strain R3-111a-1)</name>
    <name type="common">Wheat and barley take-all root rot fungus</name>
    <name type="synonym">Gaeumannomyces graminis var. tritici</name>
    <dbReference type="NCBI Taxonomy" id="644352"/>
    <lineage>
        <taxon>Eukaryota</taxon>
        <taxon>Fungi</taxon>
        <taxon>Dikarya</taxon>
        <taxon>Ascomycota</taxon>
        <taxon>Pezizomycotina</taxon>
        <taxon>Sordariomycetes</taxon>
        <taxon>Sordariomycetidae</taxon>
        <taxon>Magnaporthales</taxon>
        <taxon>Magnaporthaceae</taxon>
        <taxon>Gaeumannomyces</taxon>
    </lineage>
</organism>
<feature type="compositionally biased region" description="Basic and acidic residues" evidence="6">
    <location>
        <begin position="175"/>
        <end position="184"/>
    </location>
</feature>
<evidence type="ECO:0000256" key="1">
    <source>
        <dbReference type="ARBA" id="ARBA00005234"/>
    </source>
</evidence>
<accession>J3P0Q4</accession>
<dbReference type="PANTHER" id="PTHR46896:SF3">
    <property type="entry name" value="FI06413P-RELATED"/>
    <property type="match status" value="1"/>
</dbReference>
<evidence type="ECO:0000256" key="3">
    <source>
        <dbReference type="ARBA" id="ARBA00022670"/>
    </source>
</evidence>
<dbReference type="OrthoDB" id="442460at2759"/>
<dbReference type="InterPro" id="IPR003653">
    <property type="entry name" value="Peptidase_C48_C"/>
</dbReference>
<dbReference type="Pfam" id="PF25424">
    <property type="entry name" value="PH_35"/>
    <property type="match status" value="1"/>
</dbReference>
<keyword evidence="3 8" id="KW-0645">Protease</keyword>
<dbReference type="STRING" id="644352.J3P0Q4"/>
<feature type="compositionally biased region" description="Polar residues" evidence="6">
    <location>
        <begin position="723"/>
        <end position="736"/>
    </location>
</feature>
<evidence type="ECO:0000256" key="6">
    <source>
        <dbReference type="SAM" id="MobiDB-lite"/>
    </source>
</evidence>
<feature type="region of interest" description="Disordered" evidence="6">
    <location>
        <begin position="444"/>
        <end position="463"/>
    </location>
</feature>
<dbReference type="Pfam" id="PF02902">
    <property type="entry name" value="Peptidase_C48"/>
    <property type="match status" value="1"/>
</dbReference>
<feature type="compositionally biased region" description="Basic and acidic residues" evidence="6">
    <location>
        <begin position="94"/>
        <end position="103"/>
    </location>
</feature>
<dbReference type="GO" id="GO:0070139">
    <property type="term" value="F:SUMO-specific endopeptidase activity"/>
    <property type="evidence" value="ECO:0007669"/>
    <property type="project" value="TreeGrafter"/>
</dbReference>
<dbReference type="VEuPathDB" id="FungiDB:GGTG_07099"/>
<feature type="region of interest" description="Disordered" evidence="6">
    <location>
        <begin position="773"/>
        <end position="798"/>
    </location>
</feature>
<keyword evidence="5" id="KW-0378">Hydrolase</keyword>
<comment type="similarity">
    <text evidence="1">Belongs to the peptidase C48 family.</text>
</comment>
<dbReference type="HOGENOM" id="CLU_302280_0_0_1"/>
<feature type="region of interest" description="Disordered" evidence="6">
    <location>
        <begin position="675"/>
        <end position="736"/>
    </location>
</feature>
<dbReference type="GO" id="GO:0006508">
    <property type="term" value="P:proteolysis"/>
    <property type="evidence" value="ECO:0007669"/>
    <property type="project" value="UniProtKB-KW"/>
</dbReference>
<feature type="region of interest" description="Disordered" evidence="6">
    <location>
        <begin position="1"/>
        <end position="269"/>
    </location>
</feature>
<reference evidence="9" key="4">
    <citation type="journal article" date="2015" name="G3 (Bethesda)">
        <title>Genome sequences of three phytopathogenic species of the Magnaporthaceae family of fungi.</title>
        <authorList>
            <person name="Okagaki L.H."/>
            <person name="Nunes C.C."/>
            <person name="Sailsbery J."/>
            <person name="Clay B."/>
            <person name="Brown D."/>
            <person name="John T."/>
            <person name="Oh Y."/>
            <person name="Young N."/>
            <person name="Fitzgerald M."/>
            <person name="Haas B.J."/>
            <person name="Zeng Q."/>
            <person name="Young S."/>
            <person name="Adiconis X."/>
            <person name="Fan L."/>
            <person name="Levin J.Z."/>
            <person name="Mitchell T.K."/>
            <person name="Okubara P.A."/>
            <person name="Farman M.L."/>
            <person name="Kohn L.M."/>
            <person name="Birren B."/>
            <person name="Ma L.-J."/>
            <person name="Dean R.A."/>
        </authorList>
    </citation>
    <scope>NUCLEOTIDE SEQUENCE</scope>
    <source>
        <strain evidence="9">R3-111a-1</strain>
    </source>
</reference>
<reference evidence="8" key="3">
    <citation type="submission" date="2010-09" db="EMBL/GenBank/DDBJ databases">
        <title>Annotation of Gaeumannomyces graminis var. tritici R3-111a-1.</title>
        <authorList>
            <consortium name="The Broad Institute Genome Sequencing Platform"/>
            <person name="Ma L.-J."/>
            <person name="Dead R."/>
            <person name="Young S.K."/>
            <person name="Zeng Q."/>
            <person name="Gargeya S."/>
            <person name="Fitzgerald M."/>
            <person name="Haas B."/>
            <person name="Abouelleil A."/>
            <person name="Alvarado L."/>
            <person name="Arachchi H.M."/>
            <person name="Berlin A."/>
            <person name="Brown A."/>
            <person name="Chapman S.B."/>
            <person name="Chen Z."/>
            <person name="Dunbar C."/>
            <person name="Freedman E."/>
            <person name="Gearin G."/>
            <person name="Gellesch M."/>
            <person name="Goldberg J."/>
            <person name="Griggs A."/>
            <person name="Gujja S."/>
            <person name="Heiman D."/>
            <person name="Howarth C."/>
            <person name="Larson L."/>
            <person name="Lui A."/>
            <person name="MacDonald P.J.P."/>
            <person name="Mehta T."/>
            <person name="Montmayeur A."/>
            <person name="Murphy C."/>
            <person name="Neiman D."/>
            <person name="Pearson M."/>
            <person name="Priest M."/>
            <person name="Roberts A."/>
            <person name="Saif S."/>
            <person name="Shea T."/>
            <person name="Shenoy N."/>
            <person name="Sisk P."/>
            <person name="Stolte C."/>
            <person name="Sykes S."/>
            <person name="Yandava C."/>
            <person name="Wortman J."/>
            <person name="Nusbaum C."/>
            <person name="Birren B."/>
        </authorList>
    </citation>
    <scope>NUCLEOTIDE SEQUENCE</scope>
    <source>
        <strain evidence="8">R3-111a-1</strain>
    </source>
</reference>
<proteinExistence type="inferred from homology"/>
<sequence length="987" mass="109213">MDSMRRFGKAMFPGAFAPKDTMNKKTPTTPRPIDAQLDEIQKPQARGGDQYSSLQFVPISQAGGRASLDSNTERDGSATPRRSSQSTVAAAAIRELRRVDKKFGAAGKSRPRRTPVLPQQSSHAPRSSPKHLTTTARNPRAVEEIEDDDDVVLLSEQPPSQEPSHGAARNSKQVDLTKEDKAPRQELVIHIPADHLPPNRLNRKRAKADSPDELNDDDYRPESQTKRQRGALPAAPRAGKSSSLSRKGDIGSKFALPRGTSKGISTSDREVSQFRLMAAVCPPRFICDNALVLGPRQSGLGVLDPTQYRNLDAPMDSQGKQPPRYEWLQVSPATTNRIFHSPCCQHVTIDGSMVKDSGGKLYLKFSSPQDGRNFVAWAEQHMGAKAKSHIQETPNAEKKFDKARDEVGKHAEARRSREQPTHISKADDLKSRIVDGVLTEINRKREGANTGTPIYGPELAQPPSAKKRLREGMTDDAVATGNDTHVREVKRPNIERHNIERRSTRSVPAPNAIVAINSGMESSPPPLSWTLEHHGWDKEWRMPLTYHRTTIHKEDVARLDDGEFLNDSIISFYINYLHNKLKETDKHAAARFYFHNSFFYERLKPVKGKAINYDNVKSWTSRVDLFKYDFIVVPVNENSHWWVAVICNPGKLVPDEPASEIEVCMTKSVVESRAWARDDSEGAGESSQDPPEAPKKSSKDRSVPPSSSPCMSPVTTSVREQMRSMSLSQQDAATPTKETLIFIDDKPDNQVIIPDDDAPDPPLVASDIPCLNKKRKESSQVRESPQAQQPTLPTGKEPRVITLDSLGSAHSPACTHLKQYLCEELLDKKKQQVVMPSTFGLTAKAIPLQSNYWDCGAYLLSYIDFLMKDPDASIKAILEKRSPGWRVDASKIRSEIRDVIINEHATYQKKEEATAKAKQEQKRLRKERAAASSVAGSSPAPPISQVVPSSPPEAATPSAKATALLADIVRPSIEHSNPSVGGIVATS</sequence>
<dbReference type="Proteomes" id="UP000006039">
    <property type="component" value="Unassembled WGS sequence"/>
</dbReference>
<dbReference type="EMBL" id="GL385397">
    <property type="protein sequence ID" value="EJT77187.1"/>
    <property type="molecule type" value="Genomic_DNA"/>
</dbReference>
<gene>
    <name evidence="9" type="primary">20347557</name>
    <name evidence="8" type="ORF">GGTG_07099</name>
</gene>
<dbReference type="GO" id="GO:0005634">
    <property type="term" value="C:nucleus"/>
    <property type="evidence" value="ECO:0007669"/>
    <property type="project" value="TreeGrafter"/>
</dbReference>
<evidence type="ECO:0000256" key="2">
    <source>
        <dbReference type="ARBA" id="ARBA00022553"/>
    </source>
</evidence>
<feature type="compositionally biased region" description="Basic and acidic residues" evidence="6">
    <location>
        <begin position="692"/>
        <end position="702"/>
    </location>
</feature>
<dbReference type="InterPro" id="IPR051947">
    <property type="entry name" value="Sentrin-specific_protease"/>
</dbReference>
<evidence type="ECO:0000313" key="10">
    <source>
        <dbReference type="Proteomes" id="UP000006039"/>
    </source>
</evidence>
<dbReference type="eggNOG" id="KOG0779">
    <property type="taxonomic scope" value="Eukaryota"/>
</dbReference>
<dbReference type="GO" id="GO:0005737">
    <property type="term" value="C:cytoplasm"/>
    <property type="evidence" value="ECO:0007669"/>
    <property type="project" value="TreeGrafter"/>
</dbReference>
<feature type="compositionally biased region" description="Polar residues" evidence="6">
    <location>
        <begin position="781"/>
        <end position="792"/>
    </location>
</feature>
<evidence type="ECO:0000313" key="8">
    <source>
        <dbReference type="EMBL" id="EJT77187.1"/>
    </source>
</evidence>